<name>A0A183T546_SCHSO</name>
<sequence>LTGELAEVRTEFEKAKADFEREMTLLREETKTALEEQKKRLYEEREEQLRAFEAERTKWNEERAEMLIEQAKSMASHFESKDRDSTINSEFQKEIYRQITEVQNQANARVAQLQTQIDLLTALPPSSTAVVTALKRPLPGARPTTARSAAADVGPKEPPRWPAPITPRPGLPRPAFGSPRTVPPKCVRPVGVISLSNVPSASCTRLPGGGGGFTSRGQTPAAAAAASASVSIPSPAALCPRAVTPGLPRRTAPVAPIAAVPPVLVVSSAVTHPLLSNADLSDAPEGHTEAPTKAAVKLPNSTWKKASELESGNYTSSDYFKLHSVEAPDMDEIFLRGMVGVDCLGFRFKIDALTHLKFGVKLKATTSPQGCLQPADGLDGFGDPISHPYYCPVRNQQHPQETNYTDSVENPSGTEHPAFHTGASTVPVQLDMSFPVVRWDQDSLCRGKTQARSPVRFQPPSAIQRSSGASSASSSPTAPSNASVSHPRSYSHGQAEQLRRSRESTTFALIDNQLSKPPLNQVRDMYLQNRGGSSSSSSTPTRTTKKANLSAVHTVVRFRIREYLLPMIGHMRKMLDILFSSQYPDYNSSVRDVLASQLFGQTQLPCSLSCEFCERFRYQLDRQTPSRKLVFSKTLMPTKPTPSDKTFATMSAPESGVSRAPSPDQNYSTHGLTDVQIKPEASSETTPLSSPSSPLLNFDILEPASEADLLEELLDVVDEVHSLPTSQHPLDEVNLPDIKRSPSRIRLDSVSAQLQEGFDLESMYWPSDFDVCPEESVELQNLILGSSVDVKLESLADDASTLPALYDLESLTKTPFSDYASLDSNVSVKKEPFSLQFPPPMSCDSSSSSCESQQHY</sequence>
<evidence type="ECO:0000313" key="3">
    <source>
        <dbReference type="WBParaSite" id="SSLN_0001203901-mRNA-1"/>
    </source>
</evidence>
<feature type="compositionally biased region" description="Pro residues" evidence="2">
    <location>
        <begin position="160"/>
        <end position="169"/>
    </location>
</feature>
<reference evidence="3" key="1">
    <citation type="submission" date="2016-06" db="UniProtKB">
        <authorList>
            <consortium name="WormBaseParasite"/>
        </authorList>
    </citation>
    <scope>IDENTIFICATION</scope>
</reference>
<organism evidence="3">
    <name type="scientific">Schistocephalus solidus</name>
    <name type="common">Tapeworm</name>
    <dbReference type="NCBI Taxonomy" id="70667"/>
    <lineage>
        <taxon>Eukaryota</taxon>
        <taxon>Metazoa</taxon>
        <taxon>Spiralia</taxon>
        <taxon>Lophotrochozoa</taxon>
        <taxon>Platyhelminthes</taxon>
        <taxon>Cestoda</taxon>
        <taxon>Eucestoda</taxon>
        <taxon>Diphyllobothriidea</taxon>
        <taxon>Diphyllobothriidae</taxon>
        <taxon>Schistocephalus</taxon>
    </lineage>
</organism>
<feature type="region of interest" description="Disordered" evidence="2">
    <location>
        <begin position="635"/>
        <end position="671"/>
    </location>
</feature>
<feature type="region of interest" description="Disordered" evidence="2">
    <location>
        <begin position="394"/>
        <end position="421"/>
    </location>
</feature>
<feature type="region of interest" description="Disordered" evidence="2">
    <location>
        <begin position="140"/>
        <end position="169"/>
    </location>
</feature>
<dbReference type="AlphaFoldDB" id="A0A183T546"/>
<accession>A0A183T546</accession>
<feature type="compositionally biased region" description="Low complexity" evidence="2">
    <location>
        <begin position="460"/>
        <end position="485"/>
    </location>
</feature>
<evidence type="ECO:0000256" key="2">
    <source>
        <dbReference type="SAM" id="MobiDB-lite"/>
    </source>
</evidence>
<evidence type="ECO:0000256" key="1">
    <source>
        <dbReference type="SAM" id="Coils"/>
    </source>
</evidence>
<feature type="coiled-coil region" evidence="1">
    <location>
        <begin position="9"/>
        <end position="69"/>
    </location>
</feature>
<keyword evidence="1" id="KW-0175">Coiled coil</keyword>
<feature type="compositionally biased region" description="Polar residues" evidence="2">
    <location>
        <begin position="394"/>
        <end position="413"/>
    </location>
</feature>
<feature type="region of interest" description="Disordered" evidence="2">
    <location>
        <begin position="445"/>
        <end position="503"/>
    </location>
</feature>
<dbReference type="CDD" id="cd22249">
    <property type="entry name" value="UDM1_RNF168_RNF169-like"/>
    <property type="match status" value="1"/>
</dbReference>
<proteinExistence type="predicted"/>
<feature type="coiled-coil region" evidence="1">
    <location>
        <begin position="96"/>
        <end position="123"/>
    </location>
</feature>
<protein>
    <submittedName>
        <fullName evidence="3">IRS-type PTB domain-containing protein</fullName>
    </submittedName>
</protein>
<dbReference type="WBParaSite" id="SSLN_0001203901-mRNA-1">
    <property type="protein sequence ID" value="SSLN_0001203901-mRNA-1"/>
    <property type="gene ID" value="SSLN_0001203901"/>
</dbReference>